<comment type="caution">
    <text evidence="2">The sequence shown here is derived from an EMBL/GenBank/DDBJ whole genome shotgun (WGS) entry which is preliminary data.</text>
</comment>
<keyword evidence="3" id="KW-1185">Reference proteome</keyword>
<reference evidence="2 3" key="1">
    <citation type="submission" date="2020-03" db="EMBL/GenBank/DDBJ databases">
        <title>Genomic Encyclopedia of Type Strains, Phase IV (KMG-IV): sequencing the most valuable type-strain genomes for metagenomic binning, comparative biology and taxonomic classification.</title>
        <authorList>
            <person name="Goeker M."/>
        </authorList>
    </citation>
    <scope>NUCLEOTIDE SEQUENCE [LARGE SCALE GENOMIC DNA]</scope>
    <source>
        <strain evidence="2 3">DSM 4736</strain>
    </source>
</reference>
<feature type="domain" description="DUF6968" evidence="1">
    <location>
        <begin position="10"/>
        <end position="79"/>
    </location>
</feature>
<dbReference type="InterPro" id="IPR054241">
    <property type="entry name" value="DUF6968"/>
</dbReference>
<dbReference type="Proteomes" id="UP000587415">
    <property type="component" value="Unassembled WGS sequence"/>
</dbReference>
<sequence length="112" mass="12774">MTSGSPVVCERIFQQIIDGKTHRFRVVWMPPVPAAIDWACEFVIEWPSRPWRSRRSSGVDSAQALLLAMKSVSGELYDAEPPVFWHEPDDILDLPILEEVRDLEAARTKGRI</sequence>
<proteinExistence type="predicted"/>
<name>A0A7X6BQ69_9CAUL</name>
<evidence type="ECO:0000313" key="3">
    <source>
        <dbReference type="Proteomes" id="UP000587415"/>
    </source>
</evidence>
<evidence type="ECO:0000313" key="2">
    <source>
        <dbReference type="EMBL" id="NJC42291.1"/>
    </source>
</evidence>
<dbReference type="EMBL" id="JAATJM010000002">
    <property type="protein sequence ID" value="NJC42291.1"/>
    <property type="molecule type" value="Genomic_DNA"/>
</dbReference>
<gene>
    <name evidence="2" type="ORF">GGQ87_002586</name>
</gene>
<evidence type="ECO:0000259" key="1">
    <source>
        <dbReference type="Pfam" id="PF22302"/>
    </source>
</evidence>
<accession>A0A7X6BQ69</accession>
<dbReference type="AlphaFoldDB" id="A0A7X6BQ69"/>
<organism evidence="2 3">
    <name type="scientific">Brevundimonas alba</name>
    <dbReference type="NCBI Taxonomy" id="74314"/>
    <lineage>
        <taxon>Bacteria</taxon>
        <taxon>Pseudomonadati</taxon>
        <taxon>Pseudomonadota</taxon>
        <taxon>Alphaproteobacteria</taxon>
        <taxon>Caulobacterales</taxon>
        <taxon>Caulobacteraceae</taxon>
        <taxon>Brevundimonas</taxon>
    </lineage>
</organism>
<dbReference type="RefSeq" id="WP_168048393.1">
    <property type="nucleotide sequence ID" value="NZ_JAATJM010000002.1"/>
</dbReference>
<dbReference type="Pfam" id="PF22302">
    <property type="entry name" value="DUF6968"/>
    <property type="match status" value="1"/>
</dbReference>
<protein>
    <recommendedName>
        <fullName evidence="1">DUF6968 domain-containing protein</fullName>
    </recommendedName>
</protein>